<feature type="region of interest" description="Disordered" evidence="8">
    <location>
        <begin position="140"/>
        <end position="210"/>
    </location>
</feature>
<evidence type="ECO:0000256" key="8">
    <source>
        <dbReference type="SAM" id="MobiDB-lite"/>
    </source>
</evidence>
<evidence type="ECO:0000256" key="4">
    <source>
        <dbReference type="ARBA" id="ARBA00022771"/>
    </source>
</evidence>
<feature type="compositionally biased region" description="Low complexity" evidence="8">
    <location>
        <begin position="840"/>
        <end position="854"/>
    </location>
</feature>
<feature type="region of interest" description="Disordered" evidence="8">
    <location>
        <begin position="283"/>
        <end position="317"/>
    </location>
</feature>
<feature type="domain" description="C2H2-type" evidence="9">
    <location>
        <begin position="218"/>
        <end position="245"/>
    </location>
</feature>
<protein>
    <recommendedName>
        <fullName evidence="9">C2H2-type domain-containing protein</fullName>
    </recommendedName>
</protein>
<feature type="compositionally biased region" description="Polar residues" evidence="8">
    <location>
        <begin position="937"/>
        <end position="951"/>
    </location>
</feature>
<organism evidence="10 11">
    <name type="scientific">Culex pipiens pipiens</name>
    <name type="common">Northern house mosquito</name>
    <dbReference type="NCBI Taxonomy" id="38569"/>
    <lineage>
        <taxon>Eukaryota</taxon>
        <taxon>Metazoa</taxon>
        <taxon>Ecdysozoa</taxon>
        <taxon>Arthropoda</taxon>
        <taxon>Hexapoda</taxon>
        <taxon>Insecta</taxon>
        <taxon>Pterygota</taxon>
        <taxon>Neoptera</taxon>
        <taxon>Endopterygota</taxon>
        <taxon>Diptera</taxon>
        <taxon>Nematocera</taxon>
        <taxon>Culicoidea</taxon>
        <taxon>Culicidae</taxon>
        <taxon>Culicinae</taxon>
        <taxon>Culicini</taxon>
        <taxon>Culex</taxon>
        <taxon>Culex</taxon>
    </lineage>
</organism>
<accession>A0ABD1CNB9</accession>
<keyword evidence="4 7" id="KW-0863">Zinc-finger</keyword>
<dbReference type="SUPFAM" id="SSF57667">
    <property type="entry name" value="beta-beta-alpha zinc fingers"/>
    <property type="match status" value="2"/>
</dbReference>
<feature type="region of interest" description="Disordered" evidence="8">
    <location>
        <begin position="821"/>
        <end position="885"/>
    </location>
</feature>
<evidence type="ECO:0000313" key="11">
    <source>
        <dbReference type="Proteomes" id="UP001562425"/>
    </source>
</evidence>
<evidence type="ECO:0000313" key="10">
    <source>
        <dbReference type="EMBL" id="KAL1377905.1"/>
    </source>
</evidence>
<dbReference type="EMBL" id="JBEHCU010010653">
    <property type="protein sequence ID" value="KAL1377905.1"/>
    <property type="molecule type" value="Genomic_DNA"/>
</dbReference>
<comment type="caution">
    <text evidence="10">The sequence shown here is derived from an EMBL/GenBank/DDBJ whole genome shotgun (WGS) entry which is preliminary data.</text>
</comment>
<keyword evidence="6" id="KW-0539">Nucleus</keyword>
<evidence type="ECO:0000256" key="3">
    <source>
        <dbReference type="ARBA" id="ARBA00022737"/>
    </source>
</evidence>
<feature type="region of interest" description="Disordered" evidence="8">
    <location>
        <begin position="997"/>
        <end position="1020"/>
    </location>
</feature>
<keyword evidence="11" id="KW-1185">Reference proteome</keyword>
<dbReference type="GO" id="GO:0005634">
    <property type="term" value="C:nucleus"/>
    <property type="evidence" value="ECO:0007669"/>
    <property type="project" value="UniProtKB-SubCell"/>
</dbReference>
<gene>
    <name evidence="10" type="ORF">pipiens_015942</name>
</gene>
<feature type="compositionally biased region" description="Low complexity" evidence="8">
    <location>
        <begin position="912"/>
        <end position="928"/>
    </location>
</feature>
<feature type="region of interest" description="Disordered" evidence="8">
    <location>
        <begin position="1210"/>
        <end position="1244"/>
    </location>
</feature>
<keyword evidence="5" id="KW-0862">Zinc</keyword>
<dbReference type="InterPro" id="IPR050888">
    <property type="entry name" value="ZnF_C2H2-type_TF"/>
</dbReference>
<proteinExistence type="predicted"/>
<dbReference type="PANTHER" id="PTHR24406">
    <property type="entry name" value="TRANSCRIPTIONAL REPRESSOR CTCFL-RELATED"/>
    <property type="match status" value="1"/>
</dbReference>
<dbReference type="Proteomes" id="UP001562425">
    <property type="component" value="Unassembled WGS sequence"/>
</dbReference>
<sequence>MTTLIPTTSSQPAAGVEAYEDMFKEITRKLYGEESAHGLYPHNTQIAQVAQLAPGAPAAAPEGGERSFTTLVSDRNITTIDYETTTVNDQGQQQQQGRSEEHLTTAFGLAALMQNGFPPPGAILNPVNFPAKANLVAVTSDDRWQQQQEQPAGEQSWSGGKHSSTSYSHKSGKKPKVEPLDGSPTGSGSTLNIPQSDKSKGNFSPSSATVGAATGKRYACTSCPYTTDRRDLFTRHENIHKEEKPFHCYACLKQFNRADHVKKHFMRMHRDMDYEIAKTRRITAVSSTSTPTSSTAKPYYSSSSSNTPVSAPAPPPPTTLVSPPVTVIPVVSTLNIPTANFPAQLSIPSSHHGTATIESSSHGSTVTAVINSHNIVTLNGSGLLQHHHQQQQQQQQQHQPVLQQQQQQQIVVNAPPIVAIKQEKGVQPRAEGAGNSNGSNAANLVDDKSFAKKNKGEKRFTCCYCPWSAIFESRQTCPNSSNEEERELSLFLYHLTQEIIGSRDYSDCNINQICSKYYNSSSYPNKERLRRLVTELKRKLKLQQQNTVAVVQAPELVQCRCSRCKEEALLQSTALDQCVGTSSMPWFGKISEATQFEDPVSYQTMAMSAGSTASSFRSVRDCSSLEQQGSRKDSSNESDTLIEQVLLRHAGGTYGGSSSDALLRMAAADHVFCDSCHGKCPLQRCQHFTGGATAGPSSRPRCGMGDACRPTPRKVCKCPLKQCGHFDSAGGGGCGGIGGCADNWGLKRHLNTHTKPYVCMLCDYKAARSERLATHVFKVHNKKACSKCTFFAEDQDQLNAHMQDSHLLSMQALGRNKTSVTQDFHNAGGGTHRQYHANHNSDSNSSSSIDSSNDQQTPPSPPLSSTSSSRSPSTSPPVMASATATPNHLSEEHLSLLQLLATAAVAQQHLQLQQQQKSSASSILSSPPASHPPQPAIVQNPNQNSTNQAQNDAKRRRKSSSRNDKENLGQKQPNRSVAVGGKVIDLTVTAAAAAAASETGNGIERNNNSSSNNNNSSVNNKNINEAIFDRVMYKKPSYQNMFLTAAFCKPVLGVEKDPRREDRVIVAEKSFSLAEFLRNHTEVSISTLNSTATTTTIAKKPNDDEDVIFIKEEKRRKQQAPRKVDQPPSSERSVGDIRDKHMIRLITRRLCCRICQNQHVAPDNCHYHTKTSLILHQRWRHGQGAATNRCQHCGAAFARRYKLALHQKLMHRNRKPGAKKTVKKQPRKQRKRKPRSQCFTKRRK</sequence>
<evidence type="ECO:0000256" key="6">
    <source>
        <dbReference type="ARBA" id="ARBA00023242"/>
    </source>
</evidence>
<evidence type="ECO:0000256" key="1">
    <source>
        <dbReference type="ARBA" id="ARBA00004123"/>
    </source>
</evidence>
<evidence type="ECO:0000256" key="2">
    <source>
        <dbReference type="ARBA" id="ARBA00022723"/>
    </source>
</evidence>
<dbReference type="PROSITE" id="PS50157">
    <property type="entry name" value="ZINC_FINGER_C2H2_2"/>
    <property type="match status" value="3"/>
</dbReference>
<dbReference type="SMART" id="SM00355">
    <property type="entry name" value="ZnF_C2H2"/>
    <property type="match status" value="7"/>
</dbReference>
<feature type="domain" description="C2H2-type" evidence="9">
    <location>
        <begin position="246"/>
        <end position="269"/>
    </location>
</feature>
<evidence type="ECO:0000259" key="9">
    <source>
        <dbReference type="PROSITE" id="PS50157"/>
    </source>
</evidence>
<feature type="region of interest" description="Disordered" evidence="8">
    <location>
        <begin position="1112"/>
        <end position="1135"/>
    </location>
</feature>
<dbReference type="Gene3D" id="3.30.160.60">
    <property type="entry name" value="Classic Zinc Finger"/>
    <property type="match status" value="2"/>
</dbReference>
<comment type="subcellular location">
    <subcellularLocation>
        <location evidence="1">Nucleus</location>
    </subcellularLocation>
</comment>
<keyword evidence="2" id="KW-0479">Metal-binding</keyword>
<feature type="compositionally biased region" description="Polar residues" evidence="8">
    <location>
        <begin position="153"/>
        <end position="169"/>
    </location>
</feature>
<evidence type="ECO:0000256" key="7">
    <source>
        <dbReference type="PROSITE-ProRule" id="PRU00042"/>
    </source>
</evidence>
<feature type="compositionally biased region" description="Low complexity" evidence="8">
    <location>
        <begin position="283"/>
        <end position="310"/>
    </location>
</feature>
<dbReference type="GO" id="GO:0008270">
    <property type="term" value="F:zinc ion binding"/>
    <property type="evidence" value="ECO:0007669"/>
    <property type="project" value="UniProtKB-KW"/>
</dbReference>
<feature type="compositionally biased region" description="Low complexity" evidence="8">
    <location>
        <begin position="1006"/>
        <end position="1020"/>
    </location>
</feature>
<dbReference type="InterPro" id="IPR036236">
    <property type="entry name" value="Znf_C2H2_sf"/>
</dbReference>
<dbReference type="AlphaFoldDB" id="A0ABD1CNB9"/>
<dbReference type="InterPro" id="IPR013087">
    <property type="entry name" value="Znf_C2H2_type"/>
</dbReference>
<feature type="domain" description="C2H2-type" evidence="9">
    <location>
        <begin position="1188"/>
        <end position="1216"/>
    </location>
</feature>
<feature type="compositionally biased region" description="Polar residues" evidence="8">
    <location>
        <begin position="184"/>
        <end position="209"/>
    </location>
</feature>
<name>A0ABD1CNB9_CULPP</name>
<dbReference type="PROSITE" id="PS00028">
    <property type="entry name" value="ZINC_FINGER_C2H2_1"/>
    <property type="match status" value="2"/>
</dbReference>
<feature type="compositionally biased region" description="Low complexity" evidence="8">
    <location>
        <begin position="863"/>
        <end position="877"/>
    </location>
</feature>
<feature type="region of interest" description="Disordered" evidence="8">
    <location>
        <begin position="912"/>
        <end position="977"/>
    </location>
</feature>
<evidence type="ECO:0000256" key="5">
    <source>
        <dbReference type="ARBA" id="ARBA00022833"/>
    </source>
</evidence>
<reference evidence="10 11" key="1">
    <citation type="submission" date="2024-05" db="EMBL/GenBank/DDBJ databases">
        <title>Culex pipiens pipiens assembly and annotation.</title>
        <authorList>
            <person name="Alout H."/>
            <person name="Durand T."/>
        </authorList>
    </citation>
    <scope>NUCLEOTIDE SEQUENCE [LARGE SCALE GENOMIC DNA]</scope>
    <source>
        <strain evidence="10">HA-2024</strain>
        <tissue evidence="10">Whole body</tissue>
    </source>
</reference>
<keyword evidence="3" id="KW-0677">Repeat</keyword>